<feature type="region of interest" description="Disordered" evidence="1">
    <location>
        <begin position="38"/>
        <end position="58"/>
    </location>
</feature>
<evidence type="ECO:0000256" key="1">
    <source>
        <dbReference type="SAM" id="MobiDB-lite"/>
    </source>
</evidence>
<dbReference type="EMBL" id="KZ301986">
    <property type="protein sequence ID" value="PFH51576.1"/>
    <property type="molecule type" value="Genomic_DNA"/>
</dbReference>
<organism evidence="2 3">
    <name type="scientific">Amanita thiersii Skay4041</name>
    <dbReference type="NCBI Taxonomy" id="703135"/>
    <lineage>
        <taxon>Eukaryota</taxon>
        <taxon>Fungi</taxon>
        <taxon>Dikarya</taxon>
        <taxon>Basidiomycota</taxon>
        <taxon>Agaricomycotina</taxon>
        <taxon>Agaricomycetes</taxon>
        <taxon>Agaricomycetidae</taxon>
        <taxon>Agaricales</taxon>
        <taxon>Pluteineae</taxon>
        <taxon>Amanitaceae</taxon>
        <taxon>Amanita</taxon>
    </lineage>
</organism>
<proteinExistence type="predicted"/>
<name>A0A2A9NUY4_9AGAR</name>
<dbReference type="AlphaFoldDB" id="A0A2A9NUY4"/>
<gene>
    <name evidence="2" type="ORF">AMATHDRAFT_58663</name>
</gene>
<accession>A0A2A9NUY4</accession>
<protein>
    <submittedName>
        <fullName evidence="2">Uncharacterized protein</fullName>
    </submittedName>
</protein>
<dbReference type="Proteomes" id="UP000242287">
    <property type="component" value="Unassembled WGS sequence"/>
</dbReference>
<sequence>MNEVGEHTKWTRHGNVDGTVSPWGRSEFLLNEDSYITSADSESNNSSYADQTTKSCQDGQKTESYIIPVKGNLTLSVLGGCVENNLLFSFSGGGFCWWPREVLIV</sequence>
<evidence type="ECO:0000313" key="3">
    <source>
        <dbReference type="Proteomes" id="UP000242287"/>
    </source>
</evidence>
<reference evidence="2 3" key="1">
    <citation type="submission" date="2014-02" db="EMBL/GenBank/DDBJ databases">
        <title>Transposable element dynamics among asymbiotic and ectomycorrhizal Amanita fungi.</title>
        <authorList>
            <consortium name="DOE Joint Genome Institute"/>
            <person name="Hess J."/>
            <person name="Skrede I."/>
            <person name="Wolfe B."/>
            <person name="LaButti K."/>
            <person name="Ohm R.A."/>
            <person name="Grigoriev I.V."/>
            <person name="Pringle A."/>
        </authorList>
    </citation>
    <scope>NUCLEOTIDE SEQUENCE [LARGE SCALE GENOMIC DNA]</scope>
    <source>
        <strain evidence="2 3">SKay4041</strain>
    </source>
</reference>
<evidence type="ECO:0000313" key="2">
    <source>
        <dbReference type="EMBL" id="PFH51576.1"/>
    </source>
</evidence>
<keyword evidence="3" id="KW-1185">Reference proteome</keyword>